<dbReference type="Proteomes" id="UP000251853">
    <property type="component" value="Unassembled WGS sequence"/>
</dbReference>
<name>A0A2X2UGF0_9FIRM</name>
<dbReference type="EMBL" id="UAVW01000009">
    <property type="protein sequence ID" value="SQB11035.1"/>
    <property type="molecule type" value="Genomic_DNA"/>
</dbReference>
<keyword evidence="2" id="KW-1185">Reference proteome</keyword>
<protein>
    <submittedName>
        <fullName evidence="1">Amidohydrolase</fullName>
    </submittedName>
</protein>
<sequence length="115" mass="12882">MIAYEHAGEDAFVEDWETAGSTDLGDISQIMPCMHIWAGGIKGGLHTEKYRMDDPYTAYIVPAKMMALTIIDLLWDGGARGKEIMGNFRPALTKEEYLNLLKDHQVVDLYDASDL</sequence>
<dbReference type="Gene3D" id="3.40.630.10">
    <property type="entry name" value="Zn peptidases"/>
    <property type="match status" value="1"/>
</dbReference>
<reference evidence="1 2" key="1">
    <citation type="submission" date="2018-06" db="EMBL/GenBank/DDBJ databases">
        <authorList>
            <consortium name="Pathogen Informatics"/>
            <person name="Doyle S."/>
        </authorList>
    </citation>
    <scope>NUCLEOTIDE SEQUENCE [LARGE SCALE GENOMIC DNA]</scope>
    <source>
        <strain evidence="1 2">NCTC11224</strain>
    </source>
</reference>
<dbReference type="GO" id="GO:0016787">
    <property type="term" value="F:hydrolase activity"/>
    <property type="evidence" value="ECO:0007669"/>
    <property type="project" value="UniProtKB-KW"/>
</dbReference>
<dbReference type="SUPFAM" id="SSF53187">
    <property type="entry name" value="Zn-dependent exopeptidases"/>
    <property type="match status" value="1"/>
</dbReference>
<keyword evidence="1" id="KW-0378">Hydrolase</keyword>
<evidence type="ECO:0000313" key="2">
    <source>
        <dbReference type="Proteomes" id="UP000251853"/>
    </source>
</evidence>
<accession>A0A2X2UGF0</accession>
<evidence type="ECO:0000313" key="1">
    <source>
        <dbReference type="EMBL" id="SQB11035.1"/>
    </source>
</evidence>
<dbReference type="AlphaFoldDB" id="A0A2X2UGF0"/>
<proteinExistence type="predicted"/>
<gene>
    <name evidence="1" type="ORF">NCTC11224_02385</name>
</gene>
<organism evidence="1 2">
    <name type="scientific">Enterocloster clostridioformis</name>
    <dbReference type="NCBI Taxonomy" id="1531"/>
    <lineage>
        <taxon>Bacteria</taxon>
        <taxon>Bacillati</taxon>
        <taxon>Bacillota</taxon>
        <taxon>Clostridia</taxon>
        <taxon>Lachnospirales</taxon>
        <taxon>Lachnospiraceae</taxon>
        <taxon>Enterocloster</taxon>
    </lineage>
</organism>